<dbReference type="PANTHER" id="PTHR24078">
    <property type="entry name" value="DNAJ HOMOLOG SUBFAMILY C MEMBER"/>
    <property type="match status" value="1"/>
</dbReference>
<dbReference type="GO" id="GO:0051087">
    <property type="term" value="F:protein-folding chaperone binding"/>
    <property type="evidence" value="ECO:0007669"/>
    <property type="project" value="TreeGrafter"/>
</dbReference>
<reference evidence="3" key="1">
    <citation type="submission" date="2020-11" db="EMBL/GenBank/DDBJ databases">
        <authorList>
            <person name="Whitehead M."/>
        </authorList>
    </citation>
    <scope>NUCLEOTIDE SEQUENCE</scope>
    <source>
        <strain evidence="3">EGII</strain>
    </source>
</reference>
<dbReference type="EMBL" id="CAJHJT010000012">
    <property type="protein sequence ID" value="CAD7000398.1"/>
    <property type="molecule type" value="Genomic_DNA"/>
</dbReference>
<sequence length="79" mass="8981">QALCGVVFQVPTMSGDRLRISTMQEIIKPNTVKRIQGYGLPFPKDTTRKGDLLVAFDIQFPDKLTLSQKELIRDIFVDK</sequence>
<dbReference type="InterPro" id="IPR051339">
    <property type="entry name" value="DnaJ_subfamily_B"/>
</dbReference>
<evidence type="ECO:0000313" key="3">
    <source>
        <dbReference type="EMBL" id="CAD7000398.1"/>
    </source>
</evidence>
<evidence type="ECO:0000313" key="4">
    <source>
        <dbReference type="Proteomes" id="UP000606786"/>
    </source>
</evidence>
<keyword evidence="4" id="KW-1185">Reference proteome</keyword>
<dbReference type="InterPro" id="IPR008971">
    <property type="entry name" value="HSP40/DnaJ_pept-bd"/>
</dbReference>
<gene>
    <name evidence="3" type="ORF">CCAP1982_LOCUS8873</name>
</gene>
<dbReference type="OrthoDB" id="550424at2759"/>
<dbReference type="Gene3D" id="2.60.260.20">
    <property type="entry name" value="Urease metallochaperone UreE, N-terminal domain"/>
    <property type="match status" value="1"/>
</dbReference>
<dbReference type="SUPFAM" id="SSF49493">
    <property type="entry name" value="HSP40/DnaJ peptide-binding domain"/>
    <property type="match status" value="1"/>
</dbReference>
<dbReference type="GO" id="GO:0005829">
    <property type="term" value="C:cytosol"/>
    <property type="evidence" value="ECO:0007669"/>
    <property type="project" value="TreeGrafter"/>
</dbReference>
<dbReference type="Pfam" id="PF01556">
    <property type="entry name" value="DnaJ_C"/>
    <property type="match status" value="1"/>
</dbReference>
<dbReference type="PANTHER" id="PTHR24078:SF553">
    <property type="entry name" value="DNAJ HOMOLOG SUBFAMILY B MEMBER 5"/>
    <property type="match status" value="1"/>
</dbReference>
<dbReference type="InterPro" id="IPR002939">
    <property type="entry name" value="DnaJ_C"/>
</dbReference>
<comment type="caution">
    <text evidence="3">The sequence shown here is derived from an EMBL/GenBank/DDBJ whole genome shotgun (WGS) entry which is preliminary data.</text>
</comment>
<feature type="domain" description="Chaperone DnaJ C-terminal" evidence="2">
    <location>
        <begin position="1"/>
        <end position="61"/>
    </location>
</feature>
<feature type="non-terminal residue" evidence="3">
    <location>
        <position position="1"/>
    </location>
</feature>
<name>A0A811UPZ0_CERCA</name>
<evidence type="ECO:0000259" key="2">
    <source>
        <dbReference type="Pfam" id="PF01556"/>
    </source>
</evidence>
<organism evidence="3 4">
    <name type="scientific">Ceratitis capitata</name>
    <name type="common">Mediterranean fruit fly</name>
    <name type="synonym">Tephritis capitata</name>
    <dbReference type="NCBI Taxonomy" id="7213"/>
    <lineage>
        <taxon>Eukaryota</taxon>
        <taxon>Metazoa</taxon>
        <taxon>Ecdysozoa</taxon>
        <taxon>Arthropoda</taxon>
        <taxon>Hexapoda</taxon>
        <taxon>Insecta</taxon>
        <taxon>Pterygota</taxon>
        <taxon>Neoptera</taxon>
        <taxon>Endopterygota</taxon>
        <taxon>Diptera</taxon>
        <taxon>Brachycera</taxon>
        <taxon>Muscomorpha</taxon>
        <taxon>Tephritoidea</taxon>
        <taxon>Tephritidae</taxon>
        <taxon>Ceratitis</taxon>
        <taxon>Ceratitis</taxon>
    </lineage>
</organism>
<dbReference type="GO" id="GO:0051082">
    <property type="term" value="F:unfolded protein binding"/>
    <property type="evidence" value="ECO:0007669"/>
    <property type="project" value="InterPro"/>
</dbReference>
<accession>A0A811UPZ0</accession>
<dbReference type="GO" id="GO:0006457">
    <property type="term" value="P:protein folding"/>
    <property type="evidence" value="ECO:0007669"/>
    <property type="project" value="InterPro"/>
</dbReference>
<protein>
    <submittedName>
        <fullName evidence="3">(Mediterranean fruit fly) hypothetical protein</fullName>
    </submittedName>
</protein>
<dbReference type="FunFam" id="2.60.260.20:FF:000026">
    <property type="entry name" value="Uncharacterized protein, isoform B"/>
    <property type="match status" value="1"/>
</dbReference>
<evidence type="ECO:0000256" key="1">
    <source>
        <dbReference type="ARBA" id="ARBA00023186"/>
    </source>
</evidence>
<dbReference type="AlphaFoldDB" id="A0A811UPZ0"/>
<keyword evidence="1" id="KW-0143">Chaperone</keyword>
<proteinExistence type="predicted"/>
<dbReference type="Proteomes" id="UP000606786">
    <property type="component" value="Unassembled WGS sequence"/>
</dbReference>